<dbReference type="PANTHER" id="PTHR10088:SF4">
    <property type="entry name" value="GLUCOKINASE REGULATORY PROTEIN"/>
    <property type="match status" value="1"/>
</dbReference>
<keyword evidence="1" id="KW-0119">Carbohydrate metabolism</keyword>
<dbReference type="SUPFAM" id="SSF53067">
    <property type="entry name" value="Actin-like ATPase domain"/>
    <property type="match status" value="1"/>
</dbReference>
<keyword evidence="4" id="KW-1185">Reference proteome</keyword>
<protein>
    <submittedName>
        <fullName evidence="3">SIS domain-containing protein</fullName>
    </submittedName>
</protein>
<dbReference type="Gene3D" id="3.30.420.40">
    <property type="match status" value="2"/>
</dbReference>
<dbReference type="SUPFAM" id="SSF53697">
    <property type="entry name" value="SIS domain"/>
    <property type="match status" value="1"/>
</dbReference>
<evidence type="ECO:0000313" key="4">
    <source>
        <dbReference type="Proteomes" id="UP000722121"/>
    </source>
</evidence>
<evidence type="ECO:0000256" key="1">
    <source>
        <dbReference type="ARBA" id="ARBA00023277"/>
    </source>
</evidence>
<name>A0ABS3ARA4_9BACT</name>
<dbReference type="InterPro" id="IPR001347">
    <property type="entry name" value="SIS_dom"/>
</dbReference>
<evidence type="ECO:0000259" key="2">
    <source>
        <dbReference type="PROSITE" id="PS51464"/>
    </source>
</evidence>
<feature type="domain" description="SIS" evidence="2">
    <location>
        <begin position="421"/>
        <end position="591"/>
    </location>
</feature>
<dbReference type="EMBL" id="JAFITR010000057">
    <property type="protein sequence ID" value="MBN4067054.1"/>
    <property type="molecule type" value="Genomic_DNA"/>
</dbReference>
<dbReference type="InterPro" id="IPR046348">
    <property type="entry name" value="SIS_dom_sf"/>
</dbReference>
<dbReference type="Proteomes" id="UP000722121">
    <property type="component" value="Unassembled WGS sequence"/>
</dbReference>
<dbReference type="InterPro" id="IPR040190">
    <property type="entry name" value="MURQ/GCKR"/>
</dbReference>
<gene>
    <name evidence="3" type="ORF">JYU14_03120</name>
</gene>
<evidence type="ECO:0000313" key="3">
    <source>
        <dbReference type="EMBL" id="MBN4067054.1"/>
    </source>
</evidence>
<accession>A0ABS3ARA4</accession>
<organism evidence="3 4">
    <name type="scientific">Simkania negevensis</name>
    <dbReference type="NCBI Taxonomy" id="83561"/>
    <lineage>
        <taxon>Bacteria</taxon>
        <taxon>Pseudomonadati</taxon>
        <taxon>Chlamydiota</taxon>
        <taxon>Chlamydiia</taxon>
        <taxon>Parachlamydiales</taxon>
        <taxon>Simkaniaceae</taxon>
        <taxon>Simkania</taxon>
    </lineage>
</organism>
<reference evidence="3 4" key="1">
    <citation type="submission" date="2021-02" db="EMBL/GenBank/DDBJ databases">
        <title>Activity-based single-cell genomes from oceanic crustal fluid captures similar information to metagenomic and metatranscriptomic surveys with orders of magnitude less sampling.</title>
        <authorList>
            <person name="D'Angelo T.S."/>
            <person name="Orcutt B.N."/>
        </authorList>
    </citation>
    <scope>NUCLEOTIDE SEQUENCE [LARGE SCALE GENOMIC DNA]</scope>
    <source>
        <strain evidence="3">AH-315-G07</strain>
    </source>
</reference>
<dbReference type="PROSITE" id="PS51464">
    <property type="entry name" value="SIS"/>
    <property type="match status" value="1"/>
</dbReference>
<dbReference type="PANTHER" id="PTHR10088">
    <property type="entry name" value="GLUCOKINASE REGULATORY PROTEIN"/>
    <property type="match status" value="1"/>
</dbReference>
<dbReference type="Pfam" id="PF01869">
    <property type="entry name" value="BcrAD_BadFG"/>
    <property type="match status" value="1"/>
</dbReference>
<dbReference type="InterPro" id="IPR002731">
    <property type="entry name" value="ATPase_BadF"/>
</dbReference>
<sequence length="905" mass="98607">MNINAKRIGKVAEIAVIGLLDSSFFADIDYIFCLDGGGSKTHLQVLNVAGHLLPIGPVVERQQFLRGRGCNVMTLSFNNAASIITELVEKSGVAVERAAVVGGFAGAGSAEKKEALHRLFCTIGFAKNKIVATSDSDLLVSIIENEGVLLISGTGSICIGKKNGNIVRFGGLGPLVGDEGSAFYMGRQAVRAAALAQQGERTALTKEITALWGRKKLNKMAKASLFASEEIANIASLVPILFRCARLGDGISQAIVKENAHHLAALVASVQNELHTTSATLYLHGGVFQDEYADSFVEQIKAAPSFIAAFADAEPLIINIAGQFPTTSAVQDKLLACRYPSLQRLLTLPVPSSSFKKRYENIACCQELTTEERHPLTMEIDKVLRKDIVAGLNILHSVDTEAAKKLLDQGQQSLAFLLEEVVKTFEQGGRVFLVGAGSSGRVAQILVAKWREYCRGEIGERIIALMAGGPKAFVRAEEGQEDSFDAGYQIAQKQTPCCNDLFLLISASGVARYNFGAATAAEEAGARVLLLCNTTQRLAAADILCQKTNASIVVIDVGPQAITGSTRLQAANASLLALGSVFYCVMQKLQHQIDTPPSQLIQQYQHALQRLPAHFDAIATLIRIVCNVLAADHGRGCVTYLGTKSVLREIMTDTTELPPTFSLQPPRVAREKGKGRAEFRAYLLGSKTNSKAWEQLLGRPLIDQEKEEVQELMVAQCDKRWDSFISRAKGVGNAVIVVTHELDLPHYRKELVQQAALLKKEGANVSILFLHTQPLDAESNELLGLFEHAIPIQLPNEKDPMQLISTLLLKHLLNHVSNAAMALMGKLWGNIMIDLAPSNKKLLDRALRIIKEKVRAEDPRFPIPDDYTLRQLIVRSYHYKSLMEKHRRKPTPSSIQIALSILKGP</sequence>
<dbReference type="Gene3D" id="3.40.50.10490">
    <property type="entry name" value="Glucose-6-phosphate isomerase like protein, domain 1"/>
    <property type="match status" value="2"/>
</dbReference>
<dbReference type="InterPro" id="IPR043129">
    <property type="entry name" value="ATPase_NBD"/>
</dbReference>
<dbReference type="CDD" id="cd24007">
    <property type="entry name" value="ASKHA_NBD_eukNAGK-like"/>
    <property type="match status" value="1"/>
</dbReference>
<dbReference type="Pfam" id="PF22645">
    <property type="entry name" value="GKRP_SIS_N"/>
    <property type="match status" value="1"/>
</dbReference>
<proteinExistence type="predicted"/>
<comment type="caution">
    <text evidence="3">The sequence shown here is derived from an EMBL/GenBank/DDBJ whole genome shotgun (WGS) entry which is preliminary data.</text>
</comment>